<reference evidence="4" key="1">
    <citation type="submission" date="2024-05" db="EMBL/GenBank/DDBJ databases">
        <authorList>
            <person name="Cai S.Y."/>
            <person name="Jin L.M."/>
            <person name="Li H.R."/>
        </authorList>
    </citation>
    <scope>NUCLEOTIDE SEQUENCE</scope>
    <source>
        <strain evidence="4">A5-74</strain>
    </source>
</reference>
<name>A0AAU8DKE9_9ACTN</name>
<sequence>MGTESSKGKRAGGNIGGRTAVRDGGPVRGLTTRGRCLLAGGVAAAVCAFLLDERDLLRVGIFAIIIPLLAIAVTATRRPKLEVTHQVHPDRLTPGITGQVAVSVANAGSSRARAFEFVEPAIPGLTRGVRRLVPGLRSGHGYRMTYPVSAARRGRFQVGPALALTHDVFGLWEDATDLPGTSDVLVVPQVVRLTGLPLGAGNRSASSGRAATGTTGGDPDVGVRNYRSGDDIRTIHWRASARHDELMVRLDEPVSHGGAVVLLDHRAGVHRGADADSSLELAVVLAASVSLHLLNTDHEVRLAGHQSTIVHGHDITDSVLSGLAELEADDVRTLGFPPVGSAGMVIAILGALDLATISALVAGRPRGIQGVALLIETADWAQPGEATGMPVTAARSALQAAGWRTVSIRRGDDLATAWRRVCTVGSEDVEQAGQVDPAAGRARQYQEQVRSR</sequence>
<dbReference type="InterPro" id="IPR002881">
    <property type="entry name" value="DUF58"/>
</dbReference>
<feature type="domain" description="DUF58" evidence="3">
    <location>
        <begin position="223"/>
        <end position="304"/>
    </location>
</feature>
<feature type="region of interest" description="Disordered" evidence="1">
    <location>
        <begin position="1"/>
        <end position="20"/>
    </location>
</feature>
<keyword evidence="2" id="KW-1133">Transmembrane helix</keyword>
<feature type="compositionally biased region" description="Low complexity" evidence="1">
    <location>
        <begin position="201"/>
        <end position="213"/>
    </location>
</feature>
<organism evidence="4">
    <name type="scientific">Nakamurella sp. A5-74</name>
    <dbReference type="NCBI Taxonomy" id="3158264"/>
    <lineage>
        <taxon>Bacteria</taxon>
        <taxon>Bacillati</taxon>
        <taxon>Actinomycetota</taxon>
        <taxon>Actinomycetes</taxon>
        <taxon>Nakamurellales</taxon>
        <taxon>Nakamurellaceae</taxon>
        <taxon>Nakamurella</taxon>
    </lineage>
</organism>
<evidence type="ECO:0000256" key="2">
    <source>
        <dbReference type="SAM" id="Phobius"/>
    </source>
</evidence>
<proteinExistence type="predicted"/>
<protein>
    <submittedName>
        <fullName evidence="4">DUF58 domain-containing protein</fullName>
    </submittedName>
</protein>
<feature type="region of interest" description="Disordered" evidence="1">
    <location>
        <begin position="429"/>
        <end position="452"/>
    </location>
</feature>
<dbReference type="PANTHER" id="PTHR34351">
    <property type="entry name" value="SLR1927 PROTEIN-RELATED"/>
    <property type="match status" value="1"/>
</dbReference>
<evidence type="ECO:0000259" key="3">
    <source>
        <dbReference type="Pfam" id="PF01882"/>
    </source>
</evidence>
<gene>
    <name evidence="4" type="ORF">ABLG96_14390</name>
</gene>
<keyword evidence="2" id="KW-0472">Membrane</keyword>
<dbReference type="EMBL" id="CP159218">
    <property type="protein sequence ID" value="XCG62434.1"/>
    <property type="molecule type" value="Genomic_DNA"/>
</dbReference>
<evidence type="ECO:0000256" key="1">
    <source>
        <dbReference type="SAM" id="MobiDB-lite"/>
    </source>
</evidence>
<evidence type="ECO:0000313" key="4">
    <source>
        <dbReference type="EMBL" id="XCG62434.1"/>
    </source>
</evidence>
<dbReference type="Pfam" id="PF01882">
    <property type="entry name" value="DUF58"/>
    <property type="match status" value="1"/>
</dbReference>
<dbReference type="AlphaFoldDB" id="A0AAU8DKE9"/>
<feature type="region of interest" description="Disordered" evidence="1">
    <location>
        <begin position="201"/>
        <end position="225"/>
    </location>
</feature>
<keyword evidence="2" id="KW-0812">Transmembrane</keyword>
<feature type="transmembrane region" description="Helical" evidence="2">
    <location>
        <begin position="57"/>
        <end position="76"/>
    </location>
</feature>
<dbReference type="PANTHER" id="PTHR34351:SF1">
    <property type="entry name" value="SLR1927 PROTEIN"/>
    <property type="match status" value="1"/>
</dbReference>
<accession>A0AAU8DKE9</accession>
<dbReference type="RefSeq" id="WP_353648049.1">
    <property type="nucleotide sequence ID" value="NZ_CP159218.1"/>
</dbReference>